<feature type="compositionally biased region" description="Acidic residues" evidence="5">
    <location>
        <begin position="694"/>
        <end position="706"/>
    </location>
</feature>
<proteinExistence type="predicted"/>
<evidence type="ECO:0000256" key="6">
    <source>
        <dbReference type="SAM" id="Phobius"/>
    </source>
</evidence>
<dbReference type="Pfam" id="PF26039">
    <property type="entry name" value="Dcst2"/>
    <property type="match status" value="1"/>
</dbReference>
<keyword evidence="2 6" id="KW-0812">Transmembrane</keyword>
<comment type="subcellular location">
    <subcellularLocation>
        <location evidence="1">Membrane</location>
        <topology evidence="1">Multi-pass membrane protein</topology>
    </subcellularLocation>
</comment>
<feature type="transmembrane region" description="Helical" evidence="6">
    <location>
        <begin position="64"/>
        <end position="87"/>
    </location>
</feature>
<dbReference type="Pfam" id="PF07782">
    <property type="entry name" value="DC_STAMP"/>
    <property type="match status" value="1"/>
</dbReference>
<feature type="transmembrane region" description="Helical" evidence="6">
    <location>
        <begin position="135"/>
        <end position="153"/>
    </location>
</feature>
<evidence type="ECO:0000256" key="5">
    <source>
        <dbReference type="SAM" id="MobiDB-lite"/>
    </source>
</evidence>
<keyword evidence="4 6" id="KW-0472">Membrane</keyword>
<accession>A0ABM0M4M3</accession>
<feature type="domain" description="E3 ubiquitin-protein ligase DCST1-like C-terminal" evidence="8">
    <location>
        <begin position="639"/>
        <end position="686"/>
    </location>
</feature>
<evidence type="ECO:0000256" key="2">
    <source>
        <dbReference type="ARBA" id="ARBA00022692"/>
    </source>
</evidence>
<dbReference type="Pfam" id="PF26037">
    <property type="entry name" value="zf-RING_DCST1_C"/>
    <property type="match status" value="1"/>
</dbReference>
<evidence type="ECO:0000259" key="7">
    <source>
        <dbReference type="Pfam" id="PF07782"/>
    </source>
</evidence>
<evidence type="ECO:0000256" key="4">
    <source>
        <dbReference type="ARBA" id="ARBA00023136"/>
    </source>
</evidence>
<reference evidence="10" key="1">
    <citation type="submission" date="2025-08" db="UniProtKB">
        <authorList>
            <consortium name="RefSeq"/>
        </authorList>
    </citation>
    <scope>IDENTIFICATION</scope>
    <source>
        <tissue evidence="10">Testes</tissue>
    </source>
</reference>
<dbReference type="PANTHER" id="PTHR21041:SF9">
    <property type="entry name" value="DENDRITIC CELL-SPECIFIC TRANSMEMBRANE PROTEIN-LIKE DOMAIN-CONTAINING PROTEIN"/>
    <property type="match status" value="1"/>
</dbReference>
<feature type="transmembrane region" description="Helical" evidence="6">
    <location>
        <begin position="93"/>
        <end position="114"/>
    </location>
</feature>
<feature type="transmembrane region" description="Helical" evidence="6">
    <location>
        <begin position="442"/>
        <end position="464"/>
    </location>
</feature>
<protein>
    <submittedName>
        <fullName evidence="10">DC-STAMP domain-containing protein 2-like</fullName>
    </submittedName>
</protein>
<organism evidence="9 10">
    <name type="scientific">Saccoglossus kowalevskii</name>
    <name type="common">Acorn worm</name>
    <dbReference type="NCBI Taxonomy" id="10224"/>
    <lineage>
        <taxon>Eukaryota</taxon>
        <taxon>Metazoa</taxon>
        <taxon>Hemichordata</taxon>
        <taxon>Enteropneusta</taxon>
        <taxon>Harrimaniidae</taxon>
        <taxon>Saccoglossus</taxon>
    </lineage>
</organism>
<feature type="transmembrane region" description="Helical" evidence="6">
    <location>
        <begin position="361"/>
        <end position="382"/>
    </location>
</feature>
<keyword evidence="3 6" id="KW-1133">Transmembrane helix</keyword>
<evidence type="ECO:0000256" key="3">
    <source>
        <dbReference type="ARBA" id="ARBA00022989"/>
    </source>
</evidence>
<dbReference type="InterPro" id="IPR051856">
    <property type="entry name" value="CSR-E3_Ligase_Protein"/>
</dbReference>
<name>A0ABM0M4M3_SACKO</name>
<dbReference type="InterPro" id="IPR058842">
    <property type="entry name" value="DCST1_C"/>
</dbReference>
<dbReference type="PANTHER" id="PTHR21041">
    <property type="entry name" value="DENDRITIC CELL-SPECIFIC TRANSMEMBRANE PROTEIN"/>
    <property type="match status" value="1"/>
</dbReference>
<dbReference type="InterPro" id="IPR012858">
    <property type="entry name" value="DC_STAMP-like"/>
</dbReference>
<feature type="domain" description="Dendritic cell-specific transmembrane protein-like" evidence="7">
    <location>
        <begin position="393"/>
        <end position="583"/>
    </location>
</feature>
<gene>
    <name evidence="10" type="primary">LOC102803369</name>
</gene>
<dbReference type="GeneID" id="102803369"/>
<feature type="compositionally biased region" description="Acidic residues" evidence="5">
    <location>
        <begin position="724"/>
        <end position="745"/>
    </location>
</feature>
<evidence type="ECO:0000313" key="9">
    <source>
        <dbReference type="Proteomes" id="UP000694865"/>
    </source>
</evidence>
<evidence type="ECO:0000256" key="1">
    <source>
        <dbReference type="ARBA" id="ARBA00004141"/>
    </source>
</evidence>
<dbReference type="RefSeq" id="XP_006814964.1">
    <property type="nucleotide sequence ID" value="XM_006814901.1"/>
</dbReference>
<dbReference type="Proteomes" id="UP000694865">
    <property type="component" value="Unplaced"/>
</dbReference>
<evidence type="ECO:0000313" key="10">
    <source>
        <dbReference type="RefSeq" id="XP_006814964.1"/>
    </source>
</evidence>
<feature type="transmembrane region" description="Helical" evidence="6">
    <location>
        <begin position="536"/>
        <end position="554"/>
    </location>
</feature>
<evidence type="ECO:0000259" key="8">
    <source>
        <dbReference type="Pfam" id="PF26037"/>
    </source>
</evidence>
<keyword evidence="9" id="KW-1185">Reference proteome</keyword>
<feature type="region of interest" description="Disordered" evidence="5">
    <location>
        <begin position="694"/>
        <end position="745"/>
    </location>
</feature>
<sequence length="745" mass="84037">MFMLFLKSAAKKKAKAALNEELGEGERSADAYRHGCCWRCIRWIFRCTFGRCAACQEGTYQHDILINVFGFISGLFMTTFFFCLFILKLDYDVYYACGLAVLLGAFLSFGLAFSSPVRCMVLLMIPQLFSSTGRIVLLAYAMLLVMSGPMANINNNLNIASKSQACGSALAYNQSQEIFNMATAPLSVVIDSVEEVVESMKEIVREVKTSFEGIADALDAVGDSIQTSIDWLNGIVDKCNEKMGAPETLCREKFQDAEKKCKRIPVINIACGVISLVENVCAVAGIGKLFCLIPGAIVGLIVSTITTGCTMVLDELEKEFYVNVDISHNFSYDANTSKTVSQITEGISREIEKRTRIFSTILMWASRGLALTILWIFLKAWIYRRKYLAKDRFDNCYITSLFVEMDDKRMAMDKETILPLRRMERGKFIRPFSLRLARMERFSMITGLVLWFAQGLWTALIMSADYGAHWLLHMIAVHATVKTQAQSTHDVRMRVDGEGLLADLYRVVISGFDPMTGRNFSVDTTKCLPMARPPDIPLYSTIGTIYGIALFLVLTEAYGLRLRRVVAAYYYPQRERERIAWLYTHILKRRGGFLRFLRKAIRKNSKNSHPTEKVSMIDFCAAMFPMVEKILKMCGIEKKYCLGCGQSGDKDDTENFKHCVNHGCKGIYCIMCFADLNNMCTLCMKPVDYGDYSDLSEERDSSDEEPLLVIDKDKDKAAGSADDSASDYEYSDTDDDEYDDDDDDD</sequence>